<dbReference type="InterPro" id="IPR035940">
    <property type="entry name" value="CAP_sf"/>
</dbReference>
<evidence type="ECO:0000256" key="2">
    <source>
        <dbReference type="SAM" id="SignalP"/>
    </source>
</evidence>
<protein>
    <recommendedName>
        <fullName evidence="3">SCP domain-containing protein</fullName>
    </recommendedName>
</protein>
<dbReference type="SUPFAM" id="SSF55797">
    <property type="entry name" value="PR-1-like"/>
    <property type="match status" value="1"/>
</dbReference>
<evidence type="ECO:0000313" key="5">
    <source>
        <dbReference type="Proteomes" id="UP001140560"/>
    </source>
</evidence>
<evidence type="ECO:0000256" key="1">
    <source>
        <dbReference type="SAM" id="MobiDB-lite"/>
    </source>
</evidence>
<gene>
    <name evidence="4" type="ORF">N0V83_005663</name>
</gene>
<keyword evidence="5" id="KW-1185">Reference proteome</keyword>
<dbReference type="Pfam" id="PF00188">
    <property type="entry name" value="CAP"/>
    <property type="match status" value="1"/>
</dbReference>
<dbReference type="AlphaFoldDB" id="A0A9W8Y8F0"/>
<feature type="compositionally biased region" description="Low complexity" evidence="1">
    <location>
        <begin position="82"/>
        <end position="125"/>
    </location>
</feature>
<dbReference type="InterPro" id="IPR014044">
    <property type="entry name" value="CAP_dom"/>
</dbReference>
<keyword evidence="2" id="KW-0732">Signal</keyword>
<comment type="caution">
    <text evidence="4">The sequence shown here is derived from an EMBL/GenBank/DDBJ whole genome shotgun (WGS) entry which is preliminary data.</text>
</comment>
<dbReference type="EMBL" id="JAPEUY010000009">
    <property type="protein sequence ID" value="KAJ4369899.1"/>
    <property type="molecule type" value="Genomic_DNA"/>
</dbReference>
<evidence type="ECO:0000313" key="4">
    <source>
        <dbReference type="EMBL" id="KAJ4369899.1"/>
    </source>
</evidence>
<proteinExistence type="predicted"/>
<evidence type="ECO:0000259" key="3">
    <source>
        <dbReference type="Pfam" id="PF00188"/>
    </source>
</evidence>
<feature type="domain" description="SCP" evidence="3">
    <location>
        <begin position="132"/>
        <end position="240"/>
    </location>
</feature>
<organism evidence="4 5">
    <name type="scientific">Neocucurbitaria cava</name>
    <dbReference type="NCBI Taxonomy" id="798079"/>
    <lineage>
        <taxon>Eukaryota</taxon>
        <taxon>Fungi</taxon>
        <taxon>Dikarya</taxon>
        <taxon>Ascomycota</taxon>
        <taxon>Pezizomycotina</taxon>
        <taxon>Dothideomycetes</taxon>
        <taxon>Pleosporomycetidae</taxon>
        <taxon>Pleosporales</taxon>
        <taxon>Pleosporineae</taxon>
        <taxon>Cucurbitariaceae</taxon>
        <taxon>Neocucurbitaria</taxon>
    </lineage>
</organism>
<dbReference type="Proteomes" id="UP001140560">
    <property type="component" value="Unassembled WGS sequence"/>
</dbReference>
<dbReference type="OrthoDB" id="5350391at2759"/>
<name>A0A9W8Y8F0_9PLEO</name>
<sequence>MRTTFALAALAGSAFAAPSYGRPVKEVKNVHVVVETVVQTVYVTEGYQHPKPTHSKPTRSPSPVYSAPAVTTVVIETPSPAPTSSAYEAPAPSSYAAPSYEAPAPSSEAPAPTTTTQAPAPSATASGYKGIVDEWRSKMGLTALSQDTKLESNAMDTVVSSNGQMVHKLNPGTFGQVLAPGNADDFEHVFVGGWLCEIPTLPGLDGICATQSQGWTYEGQTGHAEILTSSSYSKIGCALYAGIWACDLA</sequence>
<feature type="region of interest" description="Disordered" evidence="1">
    <location>
        <begin position="77"/>
        <end position="125"/>
    </location>
</feature>
<accession>A0A9W8Y8F0</accession>
<feature type="chain" id="PRO_5040846291" description="SCP domain-containing protein" evidence="2">
    <location>
        <begin position="22"/>
        <end position="249"/>
    </location>
</feature>
<reference evidence="4" key="1">
    <citation type="submission" date="2022-10" db="EMBL/GenBank/DDBJ databases">
        <title>Tapping the CABI collections for fungal endophytes: first genome assemblies for Collariella, Neodidymelliopsis, Ascochyta clinopodiicola, Didymella pomorum, Didymosphaeria variabile, Neocosmospora piperis and Neocucurbitaria cava.</title>
        <authorList>
            <person name="Hill R."/>
        </authorList>
    </citation>
    <scope>NUCLEOTIDE SEQUENCE</scope>
    <source>
        <strain evidence="4">IMI 356814</strain>
    </source>
</reference>
<feature type="signal peptide" evidence="2">
    <location>
        <begin position="1"/>
        <end position="21"/>
    </location>
</feature>